<sequence length="385" mass="42164">MPVDKLRIDSPRIAAIVPCHNEEITVAKVVEDLKAAVPGIVVYVYDNCSSDRTAQRADAAGAIVRKENMPGKGNVVRRAFADIDADIYVMIDGDDTYEAAHLPEMIDTLLSGPYDHVLGVRQDNQETTSYRPGHEAGNRMFNGLTGWLFRSEVSDMLSGYRVFSRRFVKSFPAISRRFEIETELTVHTMSLRLPSTEVPVDFRDRPDGSESKLSTVEDGFRILGLISALVRHERPRLFYGALTVLFAGLSLVFGLPVIWEYWHTGLVPRFPTAVLAAALMGLAFLLGSVGLTLDGLRRARRESSRLAYLGLPAVNVHTAIRSSGNDAEFDPRAGHDPRFGSASPATTVSAGEPVSTEEPVSGVSTAAMPRPQTQNPRGVRTRLVS</sequence>
<dbReference type="Pfam" id="PF00535">
    <property type="entry name" value="Glycos_transf_2"/>
    <property type="match status" value="1"/>
</dbReference>
<dbReference type="InterPro" id="IPR050256">
    <property type="entry name" value="Glycosyltransferase_2"/>
</dbReference>
<dbReference type="GO" id="GO:0016740">
    <property type="term" value="F:transferase activity"/>
    <property type="evidence" value="ECO:0007669"/>
    <property type="project" value="UniProtKB-KW"/>
</dbReference>
<comment type="similarity">
    <text evidence="1">Belongs to the glycosyltransferase 2 family.</text>
</comment>
<evidence type="ECO:0000256" key="2">
    <source>
        <dbReference type="SAM" id="MobiDB-lite"/>
    </source>
</evidence>
<accession>A0A2H1J6S6</accession>
<feature type="transmembrane region" description="Helical" evidence="3">
    <location>
        <begin position="270"/>
        <end position="293"/>
    </location>
</feature>
<keyword evidence="3" id="KW-0812">Transmembrane</keyword>
<name>A0A2H1J6S6_BREAU</name>
<dbReference type="Proteomes" id="UP000234289">
    <property type="component" value="Unassembled WGS sequence"/>
</dbReference>
<keyword evidence="3" id="KW-0472">Membrane</keyword>
<evidence type="ECO:0000256" key="3">
    <source>
        <dbReference type="SAM" id="Phobius"/>
    </source>
</evidence>
<evidence type="ECO:0000313" key="6">
    <source>
        <dbReference type="Proteomes" id="UP000234289"/>
    </source>
</evidence>
<gene>
    <name evidence="5" type="ORF">BAUR920_01785</name>
</gene>
<feature type="transmembrane region" description="Helical" evidence="3">
    <location>
        <begin position="237"/>
        <end position="258"/>
    </location>
</feature>
<organism evidence="5 6">
    <name type="scientific">Brevibacterium aurantiacum</name>
    <dbReference type="NCBI Taxonomy" id="273384"/>
    <lineage>
        <taxon>Bacteria</taxon>
        <taxon>Bacillati</taxon>
        <taxon>Actinomycetota</taxon>
        <taxon>Actinomycetes</taxon>
        <taxon>Micrococcales</taxon>
        <taxon>Brevibacteriaceae</taxon>
        <taxon>Brevibacterium</taxon>
    </lineage>
</organism>
<dbReference type="EMBL" id="FXZG01000009">
    <property type="protein sequence ID" value="SMX83103.1"/>
    <property type="molecule type" value="Genomic_DNA"/>
</dbReference>
<dbReference type="Gene3D" id="3.90.550.10">
    <property type="entry name" value="Spore Coat Polysaccharide Biosynthesis Protein SpsA, Chain A"/>
    <property type="match status" value="1"/>
</dbReference>
<reference evidence="6" key="1">
    <citation type="submission" date="2017-03" db="EMBL/GenBank/DDBJ databases">
        <authorList>
            <person name="Monnet C."/>
        </authorList>
    </citation>
    <scope>NUCLEOTIDE SEQUENCE [LARGE SCALE GENOMIC DNA]</scope>
    <source>
        <strain evidence="6">CNRZ 920</strain>
    </source>
</reference>
<dbReference type="PANTHER" id="PTHR48090:SF7">
    <property type="entry name" value="RFBJ PROTEIN"/>
    <property type="match status" value="1"/>
</dbReference>
<dbReference type="InterPro" id="IPR001173">
    <property type="entry name" value="Glyco_trans_2-like"/>
</dbReference>
<evidence type="ECO:0000313" key="5">
    <source>
        <dbReference type="EMBL" id="SMX83103.1"/>
    </source>
</evidence>
<dbReference type="PANTHER" id="PTHR48090">
    <property type="entry name" value="UNDECAPRENYL-PHOSPHATE 4-DEOXY-4-FORMAMIDO-L-ARABINOSE TRANSFERASE-RELATED"/>
    <property type="match status" value="1"/>
</dbReference>
<protein>
    <submittedName>
        <fullName evidence="5">Glycosyltransferase involved in cell wall bisynthesis</fullName>
    </submittedName>
</protein>
<dbReference type="AlphaFoldDB" id="A0A2H1J6S6"/>
<dbReference type="RefSeq" id="WP_257943864.1">
    <property type="nucleotide sequence ID" value="NZ_FXZG01000009.1"/>
</dbReference>
<dbReference type="InterPro" id="IPR029044">
    <property type="entry name" value="Nucleotide-diphossugar_trans"/>
</dbReference>
<feature type="region of interest" description="Disordered" evidence="2">
    <location>
        <begin position="325"/>
        <end position="385"/>
    </location>
</feature>
<evidence type="ECO:0000256" key="1">
    <source>
        <dbReference type="ARBA" id="ARBA00006739"/>
    </source>
</evidence>
<evidence type="ECO:0000259" key="4">
    <source>
        <dbReference type="Pfam" id="PF00535"/>
    </source>
</evidence>
<proteinExistence type="inferred from homology"/>
<keyword evidence="5" id="KW-0808">Transferase</keyword>
<dbReference type="CDD" id="cd04179">
    <property type="entry name" value="DPM_DPG-synthase_like"/>
    <property type="match status" value="1"/>
</dbReference>
<dbReference type="SUPFAM" id="SSF53448">
    <property type="entry name" value="Nucleotide-diphospho-sugar transferases"/>
    <property type="match status" value="1"/>
</dbReference>
<feature type="compositionally biased region" description="Basic and acidic residues" evidence="2">
    <location>
        <begin position="329"/>
        <end position="338"/>
    </location>
</feature>
<feature type="domain" description="Glycosyltransferase 2-like" evidence="4">
    <location>
        <begin position="16"/>
        <end position="168"/>
    </location>
</feature>
<keyword evidence="3" id="KW-1133">Transmembrane helix</keyword>